<evidence type="ECO:0000313" key="3">
    <source>
        <dbReference type="EMBL" id="AGH17340.1"/>
    </source>
</evidence>
<organism evidence="3 4">
    <name type="scientific">Candidatus Liberibacter asiaticus str. gxpsy</name>
    <dbReference type="NCBI Taxonomy" id="1174529"/>
    <lineage>
        <taxon>Bacteria</taxon>
        <taxon>Pseudomonadati</taxon>
        <taxon>Pseudomonadota</taxon>
        <taxon>Alphaproteobacteria</taxon>
        <taxon>Hyphomicrobiales</taxon>
        <taxon>Rhizobiaceae</taxon>
        <taxon>Liberibacter</taxon>
    </lineage>
</organism>
<accession>A0ABM5NH16</accession>
<proteinExistence type="predicted"/>
<keyword evidence="2" id="KW-0472">Membrane</keyword>
<feature type="region of interest" description="Disordered" evidence="1">
    <location>
        <begin position="102"/>
        <end position="125"/>
    </location>
</feature>
<evidence type="ECO:0000256" key="2">
    <source>
        <dbReference type="SAM" id="Phobius"/>
    </source>
</evidence>
<dbReference type="EMBL" id="CP004005">
    <property type="protein sequence ID" value="AGH17340.1"/>
    <property type="molecule type" value="Genomic_DNA"/>
</dbReference>
<feature type="transmembrane region" description="Helical" evidence="2">
    <location>
        <begin position="6"/>
        <end position="23"/>
    </location>
</feature>
<evidence type="ECO:0000313" key="4">
    <source>
        <dbReference type="Proteomes" id="UP000011820"/>
    </source>
</evidence>
<gene>
    <name evidence="3" type="ORF">WSI_04860</name>
</gene>
<dbReference type="GeneID" id="93077331"/>
<keyword evidence="2" id="KW-0812">Transmembrane</keyword>
<keyword evidence="2" id="KW-1133">Transmembrane helix</keyword>
<evidence type="ECO:0008006" key="5">
    <source>
        <dbReference type="Google" id="ProtNLM"/>
    </source>
</evidence>
<protein>
    <recommendedName>
        <fullName evidence="5">Cell division protein FtsL</fullName>
    </recommendedName>
</protein>
<sequence>MFKTLDFIILGVVLASITITYSIKHETEGKKEKLRILENKITSEQNYIDLLKAQWALLIQPDRIKDLVSLYQKELQLQATNPINLITYDDLARLKKHTLLPENRSNLPKRTVERRQHRKEIVQQQ</sequence>
<dbReference type="Proteomes" id="UP000011820">
    <property type="component" value="Chromosome"/>
</dbReference>
<reference evidence="3 4" key="1">
    <citation type="journal article" date="2013" name="Genome Announc.">
        <title>Complete Genome Sequence of a Chinese Strain of 'Candidatus Liberibacter asiaticus'.</title>
        <authorList>
            <person name="Lin H."/>
            <person name="Han C.S."/>
            <person name="Liu B."/>
            <person name="Lou B."/>
            <person name="Bai X."/>
            <person name="Deng C."/>
            <person name="Civerolo E.L."/>
            <person name="Gupta G."/>
        </authorList>
    </citation>
    <scope>NUCLEOTIDE SEQUENCE [LARGE SCALE GENOMIC DNA]</scope>
    <source>
        <strain evidence="4">gxpsy</strain>
    </source>
</reference>
<dbReference type="RefSeq" id="WP_015452935.1">
    <property type="nucleotide sequence ID" value="NC_020549.1"/>
</dbReference>
<name>A0ABM5NH16_LIBAS</name>
<evidence type="ECO:0000256" key="1">
    <source>
        <dbReference type="SAM" id="MobiDB-lite"/>
    </source>
</evidence>
<keyword evidence="4" id="KW-1185">Reference proteome</keyword>